<dbReference type="Pfam" id="PF13672">
    <property type="entry name" value="PP2C_2"/>
    <property type="match status" value="1"/>
</dbReference>
<feature type="domain" description="PPM-type phosphatase" evidence="1">
    <location>
        <begin position="17"/>
        <end position="124"/>
    </location>
</feature>
<sequence length="131" mass="14179">MNIVSFGHSDVGFVRESNEDSFLLDDECGLYVVADGVGGLPHGALASRLAVQFFRAMIRDSQDCTTEEELREIVHTVHRNIIESGGLVGGDNGIGTTFSAVRVLPDKFMLAHVGDSSVYHQNGQGFKHIST</sequence>
<feature type="non-terminal residue" evidence="2">
    <location>
        <position position="131"/>
    </location>
</feature>
<dbReference type="InterPro" id="IPR036457">
    <property type="entry name" value="PPM-type-like_dom_sf"/>
</dbReference>
<dbReference type="InterPro" id="IPR001932">
    <property type="entry name" value="PPM-type_phosphatase-like_dom"/>
</dbReference>
<reference evidence="2" key="1">
    <citation type="submission" date="2018-05" db="EMBL/GenBank/DDBJ databases">
        <authorList>
            <person name="Lanie J.A."/>
            <person name="Ng W.-L."/>
            <person name="Kazmierczak K.M."/>
            <person name="Andrzejewski T.M."/>
            <person name="Davidsen T.M."/>
            <person name="Wayne K.J."/>
            <person name="Tettelin H."/>
            <person name="Glass J.I."/>
            <person name="Rusch D."/>
            <person name="Podicherti R."/>
            <person name="Tsui H.-C.T."/>
            <person name="Winkler M.E."/>
        </authorList>
    </citation>
    <scope>NUCLEOTIDE SEQUENCE</scope>
</reference>
<dbReference type="Gene3D" id="3.60.40.10">
    <property type="entry name" value="PPM-type phosphatase domain"/>
    <property type="match status" value="1"/>
</dbReference>
<dbReference type="AlphaFoldDB" id="A0A382MDR4"/>
<protein>
    <recommendedName>
        <fullName evidence="1">PPM-type phosphatase domain-containing protein</fullName>
    </recommendedName>
</protein>
<organism evidence="2">
    <name type="scientific">marine metagenome</name>
    <dbReference type="NCBI Taxonomy" id="408172"/>
    <lineage>
        <taxon>unclassified sequences</taxon>
        <taxon>metagenomes</taxon>
        <taxon>ecological metagenomes</taxon>
    </lineage>
</organism>
<dbReference type="SUPFAM" id="SSF81606">
    <property type="entry name" value="PP2C-like"/>
    <property type="match status" value="1"/>
</dbReference>
<name>A0A382MDR4_9ZZZZ</name>
<evidence type="ECO:0000313" key="2">
    <source>
        <dbReference type="EMBL" id="SVC47029.1"/>
    </source>
</evidence>
<gene>
    <name evidence="2" type="ORF">METZ01_LOCUS299883</name>
</gene>
<accession>A0A382MDR4</accession>
<evidence type="ECO:0000259" key="1">
    <source>
        <dbReference type="Pfam" id="PF13672"/>
    </source>
</evidence>
<proteinExistence type="predicted"/>
<dbReference type="EMBL" id="UINC01092981">
    <property type="protein sequence ID" value="SVC47029.1"/>
    <property type="molecule type" value="Genomic_DNA"/>
</dbReference>